<dbReference type="Gene3D" id="3.40.109.10">
    <property type="entry name" value="NADH Oxidase"/>
    <property type="match status" value="1"/>
</dbReference>
<dbReference type="Proteomes" id="UP000638313">
    <property type="component" value="Unassembled WGS sequence"/>
</dbReference>
<dbReference type="PANTHER" id="PTHR43745:SF2">
    <property type="entry name" value="NITROREDUCTASE MJ1384-RELATED"/>
    <property type="match status" value="1"/>
</dbReference>
<dbReference type="NCBIfam" id="TIGR03891">
    <property type="entry name" value="thiopep_ocin"/>
    <property type="match status" value="1"/>
</dbReference>
<evidence type="ECO:0000313" key="5">
    <source>
        <dbReference type="Proteomes" id="UP000638313"/>
    </source>
</evidence>
<dbReference type="InterPro" id="IPR029479">
    <property type="entry name" value="Nitroreductase"/>
</dbReference>
<feature type="region of interest" description="Disordered" evidence="1">
    <location>
        <begin position="322"/>
        <end position="342"/>
    </location>
</feature>
<proteinExistence type="predicted"/>
<dbReference type="EMBL" id="BNBD01000008">
    <property type="protein sequence ID" value="GHF55231.1"/>
    <property type="molecule type" value="Genomic_DNA"/>
</dbReference>
<evidence type="ECO:0000259" key="2">
    <source>
        <dbReference type="Pfam" id="PF00881"/>
    </source>
</evidence>
<reference evidence="4" key="1">
    <citation type="journal article" date="2014" name="Int. J. Syst. Evol. Microbiol.">
        <title>Complete genome sequence of Corynebacterium casei LMG S-19264T (=DSM 44701T), isolated from a smear-ripened cheese.</title>
        <authorList>
            <consortium name="US DOE Joint Genome Institute (JGI-PGF)"/>
            <person name="Walter F."/>
            <person name="Albersmeier A."/>
            <person name="Kalinowski J."/>
            <person name="Ruckert C."/>
        </authorList>
    </citation>
    <scope>NUCLEOTIDE SEQUENCE</scope>
    <source>
        <strain evidence="4">JCM 4059</strain>
    </source>
</reference>
<reference evidence="4" key="2">
    <citation type="submission" date="2020-09" db="EMBL/GenBank/DDBJ databases">
        <authorList>
            <person name="Sun Q."/>
            <person name="Ohkuma M."/>
        </authorList>
    </citation>
    <scope>NUCLEOTIDE SEQUENCE</scope>
    <source>
        <strain evidence="4">JCM 4059</strain>
    </source>
</reference>
<sequence>MTDAVTDAATLTRWHSFHLFLHSGTEDTDAFLTEDVAPLLDGAAEWFFIRYGEEGPHVRVRVRGIDGGAASGLATELARAAAARPAVPGPWPSRHGELRAVAYVPETDRYGGPGALPVAEEVFAVSSRVAVAALRELRAGPGAAGRLTVAADLAHATAYALGMDRLAAAGWLRRQAAGWRWVTEVPLLPGAAVHTRVNAVYAAQQKALVARAEALREGLERGSGAPWLLEWVAAVREADGRLRARYAEAGEADRVLPWVWASQLHMLLNRLGVGPDEERAVCRLASRTLLDAGEPPSFFPVGHRAPDVQYLERSKFQIGRNEDTALRPLPGADAEPAGGRGPADVPLPAGPLPAVSLGEALAARASVRGALGGPLDAAGLGTVLWSALAESSRSRQRLADGSGRALVHRPYPSAGALYTVRVRLLALDVAGLPAGTYDCVPERRVLRPVGPVPPVADVVPLSTYFSRPPEDPDWIGVEGAPVVLGVYVELGLLRRRYGLRALRLALLETGHLTQTLLLTAAAVGLGGTPLGGFHDDLAHEVFGLDDLDRPLQYLLPLGRRTEG</sequence>
<keyword evidence="5" id="KW-1185">Reference proteome</keyword>
<name>A0A919B6V3_9ACTN</name>
<dbReference type="RefSeq" id="WP_229891249.1">
    <property type="nucleotide sequence ID" value="NZ_BNBD01000008.1"/>
</dbReference>
<dbReference type="Pfam" id="PF00881">
    <property type="entry name" value="Nitroreductase"/>
    <property type="match status" value="1"/>
</dbReference>
<dbReference type="InterPro" id="IPR023809">
    <property type="entry name" value="Thiopep_bacteriocin_synth_dom"/>
</dbReference>
<protein>
    <recommendedName>
        <fullName evidence="6">Thiopeptide-type bacteriocin biosynthesis domain-containing protein</fullName>
    </recommendedName>
</protein>
<gene>
    <name evidence="4" type="ORF">GCM10010218_40820</name>
</gene>
<dbReference type="GO" id="GO:0016491">
    <property type="term" value="F:oxidoreductase activity"/>
    <property type="evidence" value="ECO:0007669"/>
    <property type="project" value="InterPro"/>
</dbReference>
<evidence type="ECO:0000313" key="4">
    <source>
        <dbReference type="EMBL" id="GHF55231.1"/>
    </source>
</evidence>
<feature type="domain" description="Thiopeptide-type bacteriocin biosynthesis" evidence="3">
    <location>
        <begin position="14"/>
        <end position="288"/>
    </location>
</feature>
<dbReference type="CDD" id="cd02142">
    <property type="entry name" value="McbC_SagB-like_oxidoreductase"/>
    <property type="match status" value="1"/>
</dbReference>
<dbReference type="SUPFAM" id="SSF55469">
    <property type="entry name" value="FMN-dependent nitroreductase-like"/>
    <property type="match status" value="1"/>
</dbReference>
<comment type="caution">
    <text evidence="4">The sequence shown here is derived from an EMBL/GenBank/DDBJ whole genome shotgun (WGS) entry which is preliminary data.</text>
</comment>
<evidence type="ECO:0000259" key="3">
    <source>
        <dbReference type="Pfam" id="PF14028"/>
    </source>
</evidence>
<dbReference type="PANTHER" id="PTHR43745">
    <property type="entry name" value="NITROREDUCTASE MJ1384-RELATED"/>
    <property type="match status" value="1"/>
</dbReference>
<dbReference type="Pfam" id="PF14028">
    <property type="entry name" value="Lant_dehydr_C"/>
    <property type="match status" value="1"/>
</dbReference>
<accession>A0A919B6V3</accession>
<evidence type="ECO:0000256" key="1">
    <source>
        <dbReference type="SAM" id="MobiDB-lite"/>
    </source>
</evidence>
<dbReference type="InterPro" id="IPR052544">
    <property type="entry name" value="Bacteriocin_Proc_Enz"/>
</dbReference>
<dbReference type="AlphaFoldDB" id="A0A919B6V3"/>
<dbReference type="InterPro" id="IPR000415">
    <property type="entry name" value="Nitroreductase-like"/>
</dbReference>
<evidence type="ECO:0008006" key="6">
    <source>
        <dbReference type="Google" id="ProtNLM"/>
    </source>
</evidence>
<organism evidence="4 5">
    <name type="scientific">Streptomyces mashuensis</name>
    <dbReference type="NCBI Taxonomy" id="33904"/>
    <lineage>
        <taxon>Bacteria</taxon>
        <taxon>Bacillati</taxon>
        <taxon>Actinomycetota</taxon>
        <taxon>Actinomycetes</taxon>
        <taxon>Kitasatosporales</taxon>
        <taxon>Streptomycetaceae</taxon>
        <taxon>Streptomyces</taxon>
    </lineage>
</organism>
<feature type="domain" description="Nitroreductase" evidence="2">
    <location>
        <begin position="362"/>
        <end position="559"/>
    </location>
</feature>